<evidence type="ECO:0000313" key="1">
    <source>
        <dbReference type="EMBL" id="KIL60429.1"/>
    </source>
</evidence>
<dbReference type="InParanoid" id="A0A0C2T1U0"/>
<accession>A0A0C2T1U0</accession>
<dbReference type="Proteomes" id="UP000054549">
    <property type="component" value="Unassembled WGS sequence"/>
</dbReference>
<dbReference type="AlphaFoldDB" id="A0A0C2T1U0"/>
<evidence type="ECO:0000313" key="2">
    <source>
        <dbReference type="Proteomes" id="UP000054549"/>
    </source>
</evidence>
<gene>
    <name evidence="1" type="ORF">M378DRAFT_168174</name>
</gene>
<reference evidence="1 2" key="1">
    <citation type="submission" date="2014-04" db="EMBL/GenBank/DDBJ databases">
        <title>Evolutionary Origins and Diversification of the Mycorrhizal Mutualists.</title>
        <authorList>
            <consortium name="DOE Joint Genome Institute"/>
            <consortium name="Mycorrhizal Genomics Consortium"/>
            <person name="Kohler A."/>
            <person name="Kuo A."/>
            <person name="Nagy L.G."/>
            <person name="Floudas D."/>
            <person name="Copeland A."/>
            <person name="Barry K.W."/>
            <person name="Cichocki N."/>
            <person name="Veneault-Fourrey C."/>
            <person name="LaButti K."/>
            <person name="Lindquist E.A."/>
            <person name="Lipzen A."/>
            <person name="Lundell T."/>
            <person name="Morin E."/>
            <person name="Murat C."/>
            <person name="Riley R."/>
            <person name="Ohm R."/>
            <person name="Sun H."/>
            <person name="Tunlid A."/>
            <person name="Henrissat B."/>
            <person name="Grigoriev I.V."/>
            <person name="Hibbett D.S."/>
            <person name="Martin F."/>
        </authorList>
    </citation>
    <scope>NUCLEOTIDE SEQUENCE [LARGE SCALE GENOMIC DNA]</scope>
    <source>
        <strain evidence="1 2">Koide BX008</strain>
    </source>
</reference>
<dbReference type="HOGENOM" id="CLU_2497424_0_0_1"/>
<sequence length="86" mass="10059">MDKGYQRMTCSTYKVRLRNTVFRDSKSLSHLQIRTLGFTSFLLSRLRPRYSLSILSAQATRPPPKHNTANEIGIAMPIRYWTVWNI</sequence>
<protein>
    <submittedName>
        <fullName evidence="1">Uncharacterized protein</fullName>
    </submittedName>
</protein>
<dbReference type="EMBL" id="KN818299">
    <property type="protein sequence ID" value="KIL60429.1"/>
    <property type="molecule type" value="Genomic_DNA"/>
</dbReference>
<name>A0A0C2T1U0_AMAMK</name>
<organism evidence="1 2">
    <name type="scientific">Amanita muscaria (strain Koide BX008)</name>
    <dbReference type="NCBI Taxonomy" id="946122"/>
    <lineage>
        <taxon>Eukaryota</taxon>
        <taxon>Fungi</taxon>
        <taxon>Dikarya</taxon>
        <taxon>Basidiomycota</taxon>
        <taxon>Agaricomycotina</taxon>
        <taxon>Agaricomycetes</taxon>
        <taxon>Agaricomycetidae</taxon>
        <taxon>Agaricales</taxon>
        <taxon>Pluteineae</taxon>
        <taxon>Amanitaceae</taxon>
        <taxon>Amanita</taxon>
    </lineage>
</organism>
<proteinExistence type="predicted"/>
<keyword evidence="2" id="KW-1185">Reference proteome</keyword>